<sequence length="72" mass="7881">MARTGRGAGGKRGVGEAKKRRSEEGGKRRSEEVRKGLQLAAPPRPAPADFFASSLFRFLARAAQPLHQYTSR</sequence>
<dbReference type="KEGG" id="phm:PSMK_20430"/>
<feature type="compositionally biased region" description="Basic and acidic residues" evidence="1">
    <location>
        <begin position="13"/>
        <end position="35"/>
    </location>
</feature>
<name>I0IG14_PHYMF</name>
<dbReference type="HOGENOM" id="CLU_2718835_0_0_0"/>
<evidence type="ECO:0000256" key="1">
    <source>
        <dbReference type="SAM" id="MobiDB-lite"/>
    </source>
</evidence>
<protein>
    <submittedName>
        <fullName evidence="2">Uncharacterized protein</fullName>
    </submittedName>
</protein>
<keyword evidence="3" id="KW-1185">Reference proteome</keyword>
<reference evidence="2 3" key="1">
    <citation type="submission" date="2012-02" db="EMBL/GenBank/DDBJ databases">
        <title>Complete genome sequence of Phycisphaera mikurensis NBRC 102666.</title>
        <authorList>
            <person name="Ankai A."/>
            <person name="Hosoyama A."/>
            <person name="Terui Y."/>
            <person name="Sekine M."/>
            <person name="Fukai R."/>
            <person name="Kato Y."/>
            <person name="Nakamura S."/>
            <person name="Yamada-Narita S."/>
            <person name="Kawakoshi A."/>
            <person name="Fukunaga Y."/>
            <person name="Yamazaki S."/>
            <person name="Fujita N."/>
        </authorList>
    </citation>
    <scope>NUCLEOTIDE SEQUENCE [LARGE SCALE GENOMIC DNA]</scope>
    <source>
        <strain evidence="3">NBRC 102666 / KCTC 22515 / FYK2301M01</strain>
    </source>
</reference>
<organism evidence="2 3">
    <name type="scientific">Phycisphaera mikurensis (strain NBRC 102666 / KCTC 22515 / FYK2301M01)</name>
    <dbReference type="NCBI Taxonomy" id="1142394"/>
    <lineage>
        <taxon>Bacteria</taxon>
        <taxon>Pseudomonadati</taxon>
        <taxon>Planctomycetota</taxon>
        <taxon>Phycisphaerae</taxon>
        <taxon>Phycisphaerales</taxon>
        <taxon>Phycisphaeraceae</taxon>
        <taxon>Phycisphaera</taxon>
    </lineage>
</organism>
<feature type="compositionally biased region" description="Gly residues" evidence="1">
    <location>
        <begin position="1"/>
        <end position="12"/>
    </location>
</feature>
<feature type="region of interest" description="Disordered" evidence="1">
    <location>
        <begin position="1"/>
        <end position="44"/>
    </location>
</feature>
<dbReference type="EMBL" id="AP012338">
    <property type="protein sequence ID" value="BAM04202.1"/>
    <property type="molecule type" value="Genomic_DNA"/>
</dbReference>
<evidence type="ECO:0000313" key="2">
    <source>
        <dbReference type="EMBL" id="BAM04202.1"/>
    </source>
</evidence>
<gene>
    <name evidence="2" type="ordered locus">PSMK_20430</name>
</gene>
<evidence type="ECO:0000313" key="3">
    <source>
        <dbReference type="Proteomes" id="UP000007881"/>
    </source>
</evidence>
<proteinExistence type="predicted"/>
<dbReference type="Proteomes" id="UP000007881">
    <property type="component" value="Chromosome"/>
</dbReference>
<dbReference type="AlphaFoldDB" id="I0IG14"/>
<accession>I0IG14</accession>